<keyword evidence="1" id="KW-0812">Transmembrane</keyword>
<keyword evidence="2" id="KW-0732">Signal</keyword>
<feature type="transmembrane region" description="Helical" evidence="1">
    <location>
        <begin position="1224"/>
        <end position="1244"/>
    </location>
</feature>
<dbReference type="RefSeq" id="XP_001434492.1">
    <property type="nucleotide sequence ID" value="XM_001434455.1"/>
</dbReference>
<keyword evidence="1" id="KW-1133">Transmembrane helix</keyword>
<dbReference type="OrthoDB" id="10402848at2759"/>
<proteinExistence type="predicted"/>
<gene>
    <name evidence="3" type="ORF">GSPATT00036228001</name>
</gene>
<dbReference type="AlphaFoldDB" id="A0C8H8"/>
<sequence>MKSIILQFITPYLLTLLMLPEISCDKPKVFCNKNQIQEFQTKFFPIIFQSNEKSDYVYKENPQFLEQIISFDEELLQEDDYILIFSSIQEYRLIQIYQREKRYLLQMKELRLSIFDSKEYNVQMELIYSLKFNIENCDKITHVYYLIKQKFIICCEQIENYQINIIKINESTVQIQQSFDVKKQSKCQFDVYFNENSSQFLVIFLNCLNWEIFMIEFNNDGALNFRLFVNNHYFIDQLILRKVTFDNNYFFQFDHWIVSFQGQTYNKIYQNYESTILDFEIKLGRQVIVLQSIYEQKSSIQRMVEQNLSTFIIITKYIKPRQILMFSDSIVLISESHLECIVREDMIYIFQVQLQSIQTISFYPFFIGKQNNQFIVFKKNEYSPFFNCNDYSNQTLVDLASSNLFQNAEFLQMEIIFNDFSMYGLRLLSIKKVIEEESFQFTFQPQEFKSDFLPFNIQFLKNDAIYCEEQQYEVMQDCLNEQKLEILWQVDVFQNRQVVKVIQLKQSLQIIVIMCYQNTNLNLGYFGEIEKENVYVFNSDVFLLTNQRKKVLRLNLRRPTLWKGIYEFKDEVINISYQNLGHQIVLKSCVSYLILSNEKIIEQQIYKLNSNGQCIQERIIYSDFLEIDFSRQVFIFKSENLTNTIRYQNQTIHSLHQFYFNKNSFLVISTIGNKTLAILYSYFNFQLIPITQIFNENLNYAYPLKHSINSFFLIIAAFDSQNNSVLAVYSLTHLYRSNLIDIIKVDNFTFTQASYNEIFFFQQQQLKRLTILEISLQCRINIFTDFIKQINAPILLIDKLDQNHSQLHYIQFKLINGFQQLKSISTEVQQFQYHIFQQFILFDPRRFVIGPIETISINAYELVFPLVQIDSIKRRKCKRVDNAVCINENNQSLTISNIYGAPSYYKAFDLQQKIDFRTISSELYFIVWYQQGSDQFVELYLKTNLESIANFTLIHDERHYIINISIANQYCVISFQLLLSFYEIQNNTLTLINSYDCNYCQVNQIVNSNFVAIHERIIQNETIEFIIYDIVNQVHFQVIVPINEFIYDSVAFQSKFEILFMEQKDDNQYYAQIILFSRPTFIQVLELSFNNESTTIERNGLIRVSATTMNQQILLMQNNQILIISYNDIKNHSQRINVYNISEFNLINEIYILSKNISLVHKYNESHLIVVEDDDSQDHTVYQVDSYKIKIDQYQTKSFNLTFKNSLSQLEFQIDLKNENEENIFQIQLCIIIVCEIILFSFLLKRRRSKTVL</sequence>
<feature type="chain" id="PRO_5002623261" description="Transmembrane protein" evidence="2">
    <location>
        <begin position="25"/>
        <end position="1253"/>
    </location>
</feature>
<name>A0C8H8_PARTE</name>
<keyword evidence="1" id="KW-0472">Membrane</keyword>
<reference evidence="3 4" key="1">
    <citation type="journal article" date="2006" name="Nature">
        <title>Global trends of whole-genome duplications revealed by the ciliate Paramecium tetraurelia.</title>
        <authorList>
            <consortium name="Genoscope"/>
            <person name="Aury J.-M."/>
            <person name="Jaillon O."/>
            <person name="Duret L."/>
            <person name="Noel B."/>
            <person name="Jubin C."/>
            <person name="Porcel B.M."/>
            <person name="Segurens B."/>
            <person name="Daubin V."/>
            <person name="Anthouard V."/>
            <person name="Aiach N."/>
            <person name="Arnaiz O."/>
            <person name="Billaut A."/>
            <person name="Beisson J."/>
            <person name="Blanc I."/>
            <person name="Bouhouche K."/>
            <person name="Camara F."/>
            <person name="Duharcourt S."/>
            <person name="Guigo R."/>
            <person name="Gogendeau D."/>
            <person name="Katinka M."/>
            <person name="Keller A.-M."/>
            <person name="Kissmehl R."/>
            <person name="Klotz C."/>
            <person name="Koll F."/>
            <person name="Le Moue A."/>
            <person name="Lepere C."/>
            <person name="Malinsky S."/>
            <person name="Nowacki M."/>
            <person name="Nowak J.K."/>
            <person name="Plattner H."/>
            <person name="Poulain J."/>
            <person name="Ruiz F."/>
            <person name="Serrano V."/>
            <person name="Zagulski M."/>
            <person name="Dessen P."/>
            <person name="Betermier M."/>
            <person name="Weissenbach J."/>
            <person name="Scarpelli C."/>
            <person name="Schachter V."/>
            <person name="Sperling L."/>
            <person name="Meyer E."/>
            <person name="Cohen J."/>
            <person name="Wincker P."/>
        </authorList>
    </citation>
    <scope>NUCLEOTIDE SEQUENCE [LARGE SCALE GENOMIC DNA]</scope>
    <source>
        <strain evidence="3 4">Stock d4-2</strain>
    </source>
</reference>
<dbReference type="Proteomes" id="UP000000600">
    <property type="component" value="Unassembled WGS sequence"/>
</dbReference>
<evidence type="ECO:0008006" key="5">
    <source>
        <dbReference type="Google" id="ProtNLM"/>
    </source>
</evidence>
<evidence type="ECO:0000256" key="2">
    <source>
        <dbReference type="SAM" id="SignalP"/>
    </source>
</evidence>
<evidence type="ECO:0000313" key="3">
    <source>
        <dbReference type="EMBL" id="CAK67095.1"/>
    </source>
</evidence>
<protein>
    <recommendedName>
        <fullName evidence="5">Transmembrane protein</fullName>
    </recommendedName>
</protein>
<dbReference type="KEGG" id="ptm:GSPATT00036228001"/>
<dbReference type="HOGENOM" id="CLU_265605_0_0_1"/>
<evidence type="ECO:0000256" key="1">
    <source>
        <dbReference type="SAM" id="Phobius"/>
    </source>
</evidence>
<dbReference type="GeneID" id="5020277"/>
<dbReference type="EMBL" id="CT868050">
    <property type="protein sequence ID" value="CAK67095.1"/>
    <property type="molecule type" value="Genomic_DNA"/>
</dbReference>
<keyword evidence="4" id="KW-1185">Reference proteome</keyword>
<evidence type="ECO:0000313" key="4">
    <source>
        <dbReference type="Proteomes" id="UP000000600"/>
    </source>
</evidence>
<feature type="signal peptide" evidence="2">
    <location>
        <begin position="1"/>
        <end position="24"/>
    </location>
</feature>
<dbReference type="InParanoid" id="A0C8H8"/>
<dbReference type="OMA" id="FNIENCD"/>
<organism evidence="3 4">
    <name type="scientific">Paramecium tetraurelia</name>
    <dbReference type="NCBI Taxonomy" id="5888"/>
    <lineage>
        <taxon>Eukaryota</taxon>
        <taxon>Sar</taxon>
        <taxon>Alveolata</taxon>
        <taxon>Ciliophora</taxon>
        <taxon>Intramacronucleata</taxon>
        <taxon>Oligohymenophorea</taxon>
        <taxon>Peniculida</taxon>
        <taxon>Parameciidae</taxon>
        <taxon>Paramecium</taxon>
    </lineage>
</organism>
<accession>A0C8H8</accession>